<dbReference type="PANTHER" id="PTHR10302">
    <property type="entry name" value="SINGLE-STRANDED DNA-BINDING PROTEIN"/>
    <property type="match status" value="1"/>
</dbReference>
<comment type="caution">
    <text evidence="2">Lacks conserved residue(s) required for the propagation of feature annotation.</text>
</comment>
<keyword evidence="1 2" id="KW-0238">DNA-binding</keyword>
<accession>A0AAW9JRP9</accession>
<dbReference type="PROSITE" id="PS50935">
    <property type="entry name" value="SSB"/>
    <property type="match status" value="1"/>
</dbReference>
<dbReference type="GO" id="GO:0006260">
    <property type="term" value="P:DNA replication"/>
    <property type="evidence" value="ECO:0007669"/>
    <property type="project" value="InterPro"/>
</dbReference>
<gene>
    <name evidence="4" type="ORF">RAK27_01175</name>
</gene>
<dbReference type="SUPFAM" id="SSF50249">
    <property type="entry name" value="Nucleic acid-binding proteins"/>
    <property type="match status" value="1"/>
</dbReference>
<dbReference type="AlphaFoldDB" id="A0AAW9JRP9"/>
<evidence type="ECO:0000313" key="5">
    <source>
        <dbReference type="Proteomes" id="UP001290462"/>
    </source>
</evidence>
<dbReference type="Pfam" id="PF00436">
    <property type="entry name" value="SSB"/>
    <property type="match status" value="1"/>
</dbReference>
<dbReference type="GeneID" id="83606855"/>
<dbReference type="InterPro" id="IPR000424">
    <property type="entry name" value="Primosome_PriB/ssb"/>
</dbReference>
<reference evidence="4" key="1">
    <citation type="submission" date="2023-08" db="EMBL/GenBank/DDBJ databases">
        <title>Genomic characterization of piscicolin 126 produced by Carnobacterium maltaromaticum CM22 strain isolated from salmon (Salmo salar).</title>
        <authorList>
            <person name="Gonzalez-Gragera E."/>
            <person name="Garcia-Lopez J.D."/>
            <person name="Teso-Perez C."/>
            <person name="Gimenez-Hernandez I."/>
            <person name="Peralta-Sanchez J.M."/>
            <person name="Valdivia E."/>
            <person name="Montalban-Lopez M."/>
            <person name="Martin-Platero A.M."/>
            <person name="Banos A."/>
            <person name="Martinez-Bueno M."/>
        </authorList>
    </citation>
    <scope>NUCLEOTIDE SEQUENCE</scope>
    <source>
        <strain evidence="4">CM22</strain>
    </source>
</reference>
<dbReference type="HAMAP" id="MF_00984">
    <property type="entry name" value="SSB"/>
    <property type="match status" value="1"/>
</dbReference>
<organism evidence="4 5">
    <name type="scientific">Carnobacterium maltaromaticum</name>
    <name type="common">Carnobacterium piscicola</name>
    <dbReference type="NCBI Taxonomy" id="2751"/>
    <lineage>
        <taxon>Bacteria</taxon>
        <taxon>Bacillati</taxon>
        <taxon>Bacillota</taxon>
        <taxon>Bacilli</taxon>
        <taxon>Lactobacillales</taxon>
        <taxon>Carnobacteriaceae</taxon>
        <taxon>Carnobacterium</taxon>
    </lineage>
</organism>
<evidence type="ECO:0000256" key="3">
    <source>
        <dbReference type="PIRNR" id="PIRNR002070"/>
    </source>
</evidence>
<dbReference type="NCBIfam" id="TIGR00621">
    <property type="entry name" value="ssb"/>
    <property type="match status" value="1"/>
</dbReference>
<dbReference type="EMBL" id="JAVBVO010000001">
    <property type="protein sequence ID" value="MDZ5757264.1"/>
    <property type="molecule type" value="Genomic_DNA"/>
</dbReference>
<dbReference type="CDD" id="cd04496">
    <property type="entry name" value="SSB_OBF"/>
    <property type="match status" value="1"/>
</dbReference>
<dbReference type="InterPro" id="IPR012340">
    <property type="entry name" value="NA-bd_OB-fold"/>
</dbReference>
<dbReference type="PANTHER" id="PTHR10302:SF27">
    <property type="entry name" value="SINGLE-STRANDED DNA-BINDING PROTEIN"/>
    <property type="match status" value="1"/>
</dbReference>
<dbReference type="InterPro" id="IPR011344">
    <property type="entry name" value="ssDNA-bd"/>
</dbReference>
<proteinExistence type="inferred from homology"/>
<dbReference type="GO" id="GO:0003697">
    <property type="term" value="F:single-stranded DNA binding"/>
    <property type="evidence" value="ECO:0007669"/>
    <property type="project" value="UniProtKB-UniRule"/>
</dbReference>
<comment type="caution">
    <text evidence="4">The sequence shown here is derived from an EMBL/GenBank/DDBJ whole genome shotgun (WGS) entry which is preliminary data.</text>
</comment>
<evidence type="ECO:0000313" key="4">
    <source>
        <dbReference type="EMBL" id="MDZ5757264.1"/>
    </source>
</evidence>
<dbReference type="Proteomes" id="UP001290462">
    <property type="component" value="Unassembled WGS sequence"/>
</dbReference>
<dbReference type="Gene3D" id="2.40.50.140">
    <property type="entry name" value="Nucleic acid-binding proteins"/>
    <property type="match status" value="1"/>
</dbReference>
<name>A0AAW9JRP9_CARML</name>
<sequence length="115" mass="13152">MNQVTLVGRLVREIQLQEVGESKSVVNNTIAVQRIFKTEQQQQADFIPLVAWGKVAKLLDLYCEKGDLIGINGKMQSRSYINSENITIFVVEMRVEEIQFLQNKRTEETIAIVEP</sequence>
<dbReference type="GO" id="GO:0009295">
    <property type="term" value="C:nucleoid"/>
    <property type="evidence" value="ECO:0007669"/>
    <property type="project" value="TreeGrafter"/>
</dbReference>
<dbReference type="RefSeq" id="WP_010054334.1">
    <property type="nucleotide sequence ID" value="NZ_BJOJ01000025.1"/>
</dbReference>
<evidence type="ECO:0000256" key="2">
    <source>
        <dbReference type="HAMAP-Rule" id="MF_00984"/>
    </source>
</evidence>
<protein>
    <recommendedName>
        <fullName evidence="2 3">Single-stranded DNA-binding protein</fullName>
        <shortName evidence="2">SSB</shortName>
    </recommendedName>
</protein>
<evidence type="ECO:0000256" key="1">
    <source>
        <dbReference type="ARBA" id="ARBA00023125"/>
    </source>
</evidence>
<dbReference type="PIRSF" id="PIRSF002070">
    <property type="entry name" value="SSB"/>
    <property type="match status" value="1"/>
</dbReference>
<comment type="subunit">
    <text evidence="2">Homotetramer.</text>
</comment>